<accession>A0A365HDC0</accession>
<feature type="transmembrane region" description="Helical" evidence="6">
    <location>
        <begin position="122"/>
        <end position="142"/>
    </location>
</feature>
<keyword evidence="5 6" id="KW-0472">Membrane</keyword>
<evidence type="ECO:0000256" key="4">
    <source>
        <dbReference type="ARBA" id="ARBA00022989"/>
    </source>
</evidence>
<evidence type="ECO:0000313" key="8">
    <source>
        <dbReference type="Proteomes" id="UP000251891"/>
    </source>
</evidence>
<sequence>MTRTRAWLQLLAGVAILLVLAWRLGTGAFADGLRLVDGRAILAALAIGLLTTAFSVWRWWLVARRLGLPLPPGTALADYYQALFLNAVLPAGVLGDAHRAVHHGRRAGDLGRGVRAVVLERAGGQAVLVAAGVLVLLAHPALAGAVVGDPGRGLGAAAAVLAVLAAVAAVCAWRGLIAAKWPRWHGAVATVAADTRRGLLARNTWPGVLVLSAGALLGYLALFLVAARTAGATAPAGRLLPLMLLALLAMALPLNVGGWGPREAFSAVAFGAAGLGAEQGLTTAVIYGVLTFVAALPGAAVLVFRRRSALTAGAAEDGQVVGERAH</sequence>
<dbReference type="EMBL" id="QLYX01000001">
    <property type="protein sequence ID" value="RAY17105.1"/>
    <property type="molecule type" value="Genomic_DNA"/>
</dbReference>
<evidence type="ECO:0000256" key="2">
    <source>
        <dbReference type="ARBA" id="ARBA00022475"/>
    </source>
</evidence>
<feature type="transmembrane region" description="Helical" evidence="6">
    <location>
        <begin position="154"/>
        <end position="176"/>
    </location>
</feature>
<feature type="transmembrane region" description="Helical" evidence="6">
    <location>
        <begin position="205"/>
        <end position="227"/>
    </location>
</feature>
<feature type="transmembrane region" description="Helical" evidence="6">
    <location>
        <begin position="280"/>
        <end position="304"/>
    </location>
</feature>
<dbReference type="GO" id="GO:0005886">
    <property type="term" value="C:plasma membrane"/>
    <property type="evidence" value="ECO:0007669"/>
    <property type="project" value="UniProtKB-SubCell"/>
</dbReference>
<dbReference type="Pfam" id="PF03706">
    <property type="entry name" value="LPG_synthase_TM"/>
    <property type="match status" value="1"/>
</dbReference>
<dbReference type="AlphaFoldDB" id="A0A365HDC0"/>
<evidence type="ECO:0000256" key="6">
    <source>
        <dbReference type="SAM" id="Phobius"/>
    </source>
</evidence>
<dbReference type="Proteomes" id="UP000251891">
    <property type="component" value="Unassembled WGS sequence"/>
</dbReference>
<evidence type="ECO:0000313" key="7">
    <source>
        <dbReference type="EMBL" id="RAY17105.1"/>
    </source>
</evidence>
<dbReference type="InterPro" id="IPR022791">
    <property type="entry name" value="L-PG_synthase/AglD"/>
</dbReference>
<comment type="caution">
    <text evidence="7">The sequence shown here is derived from an EMBL/GenBank/DDBJ whole genome shotgun (WGS) entry which is preliminary data.</text>
</comment>
<evidence type="ECO:0000256" key="1">
    <source>
        <dbReference type="ARBA" id="ARBA00004651"/>
    </source>
</evidence>
<dbReference type="RefSeq" id="WP_111863160.1">
    <property type="nucleotide sequence ID" value="NZ_QLYX01000001.1"/>
</dbReference>
<feature type="transmembrane region" description="Helical" evidence="6">
    <location>
        <begin position="82"/>
        <end position="102"/>
    </location>
</feature>
<keyword evidence="4 6" id="KW-1133">Transmembrane helix</keyword>
<protein>
    <submittedName>
        <fullName evidence="7">UPF0104 family protein</fullName>
    </submittedName>
</protein>
<dbReference type="OrthoDB" id="4803763at2"/>
<proteinExistence type="predicted"/>
<evidence type="ECO:0000256" key="5">
    <source>
        <dbReference type="ARBA" id="ARBA00023136"/>
    </source>
</evidence>
<reference evidence="7 8" key="1">
    <citation type="submission" date="2018-06" db="EMBL/GenBank/DDBJ databases">
        <title>Actinomadura craniellae sp. nov. isolated from marine sponge Craniella sp.</title>
        <authorList>
            <person name="Li L."/>
            <person name="Xu Q.H."/>
            <person name="Lin H.W."/>
            <person name="Lu Y.H."/>
        </authorList>
    </citation>
    <scope>NUCLEOTIDE SEQUENCE [LARGE SCALE GENOMIC DNA]</scope>
    <source>
        <strain evidence="7 8">LHW63021</strain>
    </source>
</reference>
<keyword evidence="3 6" id="KW-0812">Transmembrane</keyword>
<feature type="transmembrane region" description="Helical" evidence="6">
    <location>
        <begin position="239"/>
        <end position="260"/>
    </location>
</feature>
<gene>
    <name evidence="7" type="ORF">DPM19_02810</name>
</gene>
<keyword evidence="2" id="KW-1003">Cell membrane</keyword>
<organism evidence="7 8">
    <name type="scientific">Actinomadura craniellae</name>
    <dbReference type="NCBI Taxonomy" id="2231787"/>
    <lineage>
        <taxon>Bacteria</taxon>
        <taxon>Bacillati</taxon>
        <taxon>Actinomycetota</taxon>
        <taxon>Actinomycetes</taxon>
        <taxon>Streptosporangiales</taxon>
        <taxon>Thermomonosporaceae</taxon>
        <taxon>Actinomadura</taxon>
    </lineage>
</organism>
<dbReference type="PANTHER" id="PTHR40277">
    <property type="entry name" value="BLL5419 PROTEIN"/>
    <property type="match status" value="1"/>
</dbReference>
<keyword evidence="8" id="KW-1185">Reference proteome</keyword>
<evidence type="ECO:0000256" key="3">
    <source>
        <dbReference type="ARBA" id="ARBA00022692"/>
    </source>
</evidence>
<feature type="transmembrane region" description="Helical" evidence="6">
    <location>
        <begin position="40"/>
        <end position="61"/>
    </location>
</feature>
<dbReference type="PANTHER" id="PTHR40277:SF1">
    <property type="entry name" value="BLL5419 PROTEIN"/>
    <property type="match status" value="1"/>
</dbReference>
<comment type="subcellular location">
    <subcellularLocation>
        <location evidence="1">Cell membrane</location>
        <topology evidence="1">Multi-pass membrane protein</topology>
    </subcellularLocation>
</comment>
<name>A0A365HDC0_9ACTN</name>